<dbReference type="EMBL" id="ABOX02000001">
    <property type="protein sequence ID" value="EEF63317.1"/>
    <property type="molecule type" value="Genomic_DNA"/>
</dbReference>
<sequence precursor="true">MNKIFAICCAFLLFQAGCYLGDRAATTQMVSLNFPVPEGQTKASFSVNDSEVQEALKLIDSVLVSAGFVRESIPPVANQQDPVATYSKYKGTGPRPVGGPRVYFRDDRLDVVLVEGGNRNAPVSTATKEICNSLQRELSSRYGAKRVRVER</sequence>
<evidence type="ECO:0000313" key="2">
    <source>
        <dbReference type="EMBL" id="EEF63317.1"/>
    </source>
</evidence>
<keyword evidence="3" id="KW-1185">Reference proteome</keyword>
<dbReference type="Proteomes" id="UP000003688">
    <property type="component" value="Unassembled WGS sequence"/>
</dbReference>
<reference evidence="2 3" key="1">
    <citation type="journal article" date="2011" name="J. Bacteriol.">
        <title>Genome sequence of 'Pedosphaera parvula' Ellin514, an aerobic Verrucomicrobial isolate from pasture soil.</title>
        <authorList>
            <person name="Kant R."/>
            <person name="van Passel M.W."/>
            <person name="Sangwan P."/>
            <person name="Palva A."/>
            <person name="Lucas S."/>
            <person name="Copeland A."/>
            <person name="Lapidus A."/>
            <person name="Glavina Del Rio T."/>
            <person name="Dalin E."/>
            <person name="Tice H."/>
            <person name="Bruce D."/>
            <person name="Goodwin L."/>
            <person name="Pitluck S."/>
            <person name="Chertkov O."/>
            <person name="Larimer F.W."/>
            <person name="Land M.L."/>
            <person name="Hauser L."/>
            <person name="Brettin T.S."/>
            <person name="Detter J.C."/>
            <person name="Han S."/>
            <person name="de Vos W.M."/>
            <person name="Janssen P.H."/>
            <person name="Smidt H."/>
        </authorList>
    </citation>
    <scope>NUCLEOTIDE SEQUENCE [LARGE SCALE GENOMIC DNA]</scope>
    <source>
        <strain evidence="2 3">Ellin514</strain>
    </source>
</reference>
<gene>
    <name evidence="2" type="ORF">Cflav_PD5952</name>
</gene>
<accession>B9X9X6</accession>
<evidence type="ECO:0000256" key="1">
    <source>
        <dbReference type="SAM" id="SignalP"/>
    </source>
</evidence>
<comment type="caution">
    <text evidence="2">The sequence shown here is derived from an EMBL/GenBank/DDBJ whole genome shotgun (WGS) entry which is preliminary data.</text>
</comment>
<feature type="chain" id="PRO_5002892867" description="Lipoprotein" evidence="1">
    <location>
        <begin position="25"/>
        <end position="151"/>
    </location>
</feature>
<dbReference type="AlphaFoldDB" id="B9X9X6"/>
<evidence type="ECO:0008006" key="4">
    <source>
        <dbReference type="Google" id="ProtNLM"/>
    </source>
</evidence>
<dbReference type="STRING" id="320771.Cflav_PD5952"/>
<feature type="signal peptide" evidence="1">
    <location>
        <begin position="1"/>
        <end position="24"/>
    </location>
</feature>
<evidence type="ECO:0000313" key="3">
    <source>
        <dbReference type="Proteomes" id="UP000003688"/>
    </source>
</evidence>
<protein>
    <recommendedName>
        <fullName evidence="4">Lipoprotein</fullName>
    </recommendedName>
</protein>
<keyword evidence="1" id="KW-0732">Signal</keyword>
<proteinExistence type="predicted"/>
<name>B9X9X6_PEDPL</name>
<organism evidence="2 3">
    <name type="scientific">Pedosphaera parvula (strain Ellin514)</name>
    <dbReference type="NCBI Taxonomy" id="320771"/>
    <lineage>
        <taxon>Bacteria</taxon>
        <taxon>Pseudomonadati</taxon>
        <taxon>Verrucomicrobiota</taxon>
        <taxon>Pedosphaerae</taxon>
        <taxon>Pedosphaerales</taxon>
        <taxon>Pedosphaeraceae</taxon>
        <taxon>Pedosphaera</taxon>
    </lineage>
</organism>